<evidence type="ECO:0000256" key="1">
    <source>
        <dbReference type="ARBA" id="ARBA00010641"/>
    </source>
</evidence>
<dbReference type="GO" id="GO:0003677">
    <property type="term" value="F:DNA binding"/>
    <property type="evidence" value="ECO:0007669"/>
    <property type="project" value="UniProtKB-KW"/>
</dbReference>
<name>A0A098S4T2_9BACT</name>
<evidence type="ECO:0000259" key="6">
    <source>
        <dbReference type="Pfam" id="PF04542"/>
    </source>
</evidence>
<dbReference type="RefSeq" id="WP_044223759.1">
    <property type="nucleotide sequence ID" value="NZ_JBKAGJ010000008.1"/>
</dbReference>
<sequence>MSAPKRTVSEADMQEEWLEVQAAQKDPAMFRPLYERYHEPIYIYIFRRTTDEMLTADLCSQVFLKAMQKIHRYEYQGVPFSAWLYRIASNEIAQHFRKANKTRVVTIEDAPLSHLSEEIGREIPEDFTPLLVQALDSLKEEDLQIIELRFFEERPYKEVGEILGITENYAKVKTFRILNRIKKNLGE</sequence>
<keyword evidence="2" id="KW-0805">Transcription regulation</keyword>
<dbReference type="Pfam" id="PF04542">
    <property type="entry name" value="Sigma70_r2"/>
    <property type="match status" value="1"/>
</dbReference>
<dbReference type="PANTHER" id="PTHR43133:SF46">
    <property type="entry name" value="RNA POLYMERASE SIGMA-70 FACTOR ECF SUBFAMILY"/>
    <property type="match status" value="1"/>
</dbReference>
<gene>
    <name evidence="8" type="ORF">IX84_18830</name>
</gene>
<evidence type="ECO:0000256" key="2">
    <source>
        <dbReference type="ARBA" id="ARBA00023015"/>
    </source>
</evidence>
<dbReference type="SUPFAM" id="SSF88946">
    <property type="entry name" value="Sigma2 domain of RNA polymerase sigma factors"/>
    <property type="match status" value="1"/>
</dbReference>
<dbReference type="OrthoDB" id="9784984at2"/>
<dbReference type="Pfam" id="PF04545">
    <property type="entry name" value="Sigma70_r4"/>
    <property type="match status" value="1"/>
</dbReference>
<feature type="domain" description="RNA polymerase sigma-70 region 2" evidence="6">
    <location>
        <begin position="33"/>
        <end position="101"/>
    </location>
</feature>
<accession>A0A098S4T2</accession>
<dbReference type="NCBIfam" id="TIGR02937">
    <property type="entry name" value="sigma70-ECF"/>
    <property type="match status" value="1"/>
</dbReference>
<dbReference type="InterPro" id="IPR007627">
    <property type="entry name" value="RNA_pol_sigma70_r2"/>
</dbReference>
<dbReference type="GO" id="GO:0006352">
    <property type="term" value="P:DNA-templated transcription initiation"/>
    <property type="evidence" value="ECO:0007669"/>
    <property type="project" value="InterPro"/>
</dbReference>
<comment type="similarity">
    <text evidence="1">Belongs to the sigma-70 factor family. ECF subfamily.</text>
</comment>
<keyword evidence="4" id="KW-0238">DNA-binding</keyword>
<evidence type="ECO:0000256" key="3">
    <source>
        <dbReference type="ARBA" id="ARBA00023082"/>
    </source>
</evidence>
<dbReference type="CDD" id="cd06171">
    <property type="entry name" value="Sigma70_r4"/>
    <property type="match status" value="1"/>
</dbReference>
<dbReference type="SUPFAM" id="SSF88659">
    <property type="entry name" value="Sigma3 and sigma4 domains of RNA polymerase sigma factors"/>
    <property type="match status" value="1"/>
</dbReference>
<keyword evidence="9" id="KW-1185">Reference proteome</keyword>
<dbReference type="Gene3D" id="1.10.10.10">
    <property type="entry name" value="Winged helix-like DNA-binding domain superfamily/Winged helix DNA-binding domain"/>
    <property type="match status" value="1"/>
</dbReference>
<proteinExistence type="inferred from homology"/>
<dbReference type="InterPro" id="IPR014284">
    <property type="entry name" value="RNA_pol_sigma-70_dom"/>
</dbReference>
<dbReference type="Gene3D" id="1.10.1740.10">
    <property type="match status" value="1"/>
</dbReference>
<dbReference type="PANTHER" id="PTHR43133">
    <property type="entry name" value="RNA POLYMERASE ECF-TYPE SIGMA FACTO"/>
    <property type="match status" value="1"/>
</dbReference>
<dbReference type="InterPro" id="IPR013325">
    <property type="entry name" value="RNA_pol_sigma_r2"/>
</dbReference>
<dbReference type="InterPro" id="IPR007630">
    <property type="entry name" value="RNA_pol_sigma70_r4"/>
</dbReference>
<organism evidence="8 9">
    <name type="scientific">Phaeodactylibacter xiamenensis</name>
    <dbReference type="NCBI Taxonomy" id="1524460"/>
    <lineage>
        <taxon>Bacteria</taxon>
        <taxon>Pseudomonadati</taxon>
        <taxon>Bacteroidota</taxon>
        <taxon>Saprospiria</taxon>
        <taxon>Saprospirales</taxon>
        <taxon>Haliscomenobacteraceae</taxon>
        <taxon>Phaeodactylibacter</taxon>
    </lineage>
</organism>
<dbReference type="STRING" id="1524460.IX84_18830"/>
<evidence type="ECO:0000259" key="7">
    <source>
        <dbReference type="Pfam" id="PF04545"/>
    </source>
</evidence>
<keyword evidence="3" id="KW-0731">Sigma factor</keyword>
<evidence type="ECO:0000256" key="4">
    <source>
        <dbReference type="ARBA" id="ARBA00023125"/>
    </source>
</evidence>
<feature type="domain" description="RNA polymerase sigma-70 region 4" evidence="7">
    <location>
        <begin position="134"/>
        <end position="183"/>
    </location>
</feature>
<evidence type="ECO:0000256" key="5">
    <source>
        <dbReference type="ARBA" id="ARBA00023163"/>
    </source>
</evidence>
<evidence type="ECO:0000313" key="8">
    <source>
        <dbReference type="EMBL" id="KGE87066.1"/>
    </source>
</evidence>
<dbReference type="InterPro" id="IPR036388">
    <property type="entry name" value="WH-like_DNA-bd_sf"/>
</dbReference>
<dbReference type="AlphaFoldDB" id="A0A098S4T2"/>
<evidence type="ECO:0000313" key="9">
    <source>
        <dbReference type="Proteomes" id="UP000029736"/>
    </source>
</evidence>
<dbReference type="Proteomes" id="UP000029736">
    <property type="component" value="Unassembled WGS sequence"/>
</dbReference>
<keyword evidence="5" id="KW-0804">Transcription</keyword>
<dbReference type="InterPro" id="IPR013324">
    <property type="entry name" value="RNA_pol_sigma_r3/r4-like"/>
</dbReference>
<dbReference type="GO" id="GO:0016987">
    <property type="term" value="F:sigma factor activity"/>
    <property type="evidence" value="ECO:0007669"/>
    <property type="project" value="UniProtKB-KW"/>
</dbReference>
<comment type="caution">
    <text evidence="8">The sequence shown here is derived from an EMBL/GenBank/DDBJ whole genome shotgun (WGS) entry which is preliminary data.</text>
</comment>
<dbReference type="EMBL" id="JPOS01000039">
    <property type="protein sequence ID" value="KGE87066.1"/>
    <property type="molecule type" value="Genomic_DNA"/>
</dbReference>
<dbReference type="InterPro" id="IPR039425">
    <property type="entry name" value="RNA_pol_sigma-70-like"/>
</dbReference>
<reference evidence="8 9" key="1">
    <citation type="journal article" date="2014" name="Int. J. Syst. Evol. Microbiol.">
        <title>Phaeodactylibacter xiamenensis gen. nov., sp. nov., a member of the family Saprospiraceae isolated from the marine alga Phaeodactylum tricornutum.</title>
        <authorList>
            <person name="Chen Z.Jr."/>
            <person name="Lei X."/>
            <person name="Lai Q."/>
            <person name="Li Y."/>
            <person name="Zhang B."/>
            <person name="Zhang J."/>
            <person name="Zhang H."/>
            <person name="Yang L."/>
            <person name="Zheng W."/>
            <person name="Tian Y."/>
            <person name="Yu Z."/>
            <person name="Xu H.Jr."/>
            <person name="Zheng T."/>
        </authorList>
    </citation>
    <scope>NUCLEOTIDE SEQUENCE [LARGE SCALE GENOMIC DNA]</scope>
    <source>
        <strain evidence="8 9">KD52</strain>
    </source>
</reference>
<protein>
    <submittedName>
        <fullName evidence="8">RNA polymerase</fullName>
    </submittedName>
</protein>